<reference evidence="2" key="1">
    <citation type="submission" date="2024-06" db="EMBL/GenBank/DDBJ databases">
        <title>Kribbella sp. strain HUAS MG21 genome sequences.</title>
        <authorList>
            <person name="Mo P."/>
        </authorList>
    </citation>
    <scope>NUCLEOTIDE SEQUENCE</scope>
    <source>
        <strain evidence="2">HUAS MG21</strain>
    </source>
</reference>
<dbReference type="EMBL" id="CP158165">
    <property type="protein sequence ID" value="XBV26844.1"/>
    <property type="molecule type" value="Genomic_DNA"/>
</dbReference>
<keyword evidence="1" id="KW-1133">Transmembrane helix</keyword>
<accession>A0AAU7TJB6</accession>
<dbReference type="InterPro" id="IPR006311">
    <property type="entry name" value="TAT_signal"/>
</dbReference>
<dbReference type="AlphaFoldDB" id="A0AAU7TJB6"/>
<gene>
    <name evidence="2" type="ORF">ABN611_10550</name>
</gene>
<evidence type="ECO:0008006" key="3">
    <source>
        <dbReference type="Google" id="ProtNLM"/>
    </source>
</evidence>
<sequence>MTDQTTQLLKAADPARRHTDLAHAELDLRAELDLQRIMSGTRPRRGPTRRLVLAGSAAAVGGAVVGAAAVGAAVVADRPAAPRPELEVFGRSPLRYTQHDKRPAREQLLDFAARVRKLSPETPGRVLHVKTTGFGYLVPMGKGRWIDDYRVDVYLVDGKQYTYAAGSVGSGPARWLEGVSSDPAVLAQQLRARQPYAEDTPEQLFLELENLMEEYRPQPAARAAILTLLADVPGISADGTTTDRAGRRAVGFSVKTDDTTDSLLFAPATGELLGYESVLTRNTRRMEHKLPATIESRTIVQRYVATLPR</sequence>
<name>A0AAU7TJB6_9ACTN</name>
<protein>
    <recommendedName>
        <fullName evidence="3">CU044_5270 family protein</fullName>
    </recommendedName>
</protein>
<dbReference type="PROSITE" id="PS51318">
    <property type="entry name" value="TAT"/>
    <property type="match status" value="1"/>
</dbReference>
<organism evidence="2">
    <name type="scientific">Kribbella sp. HUAS MG21</name>
    <dbReference type="NCBI Taxonomy" id="3160966"/>
    <lineage>
        <taxon>Bacteria</taxon>
        <taxon>Bacillati</taxon>
        <taxon>Actinomycetota</taxon>
        <taxon>Actinomycetes</taxon>
        <taxon>Propionibacteriales</taxon>
        <taxon>Kribbellaceae</taxon>
        <taxon>Kribbella</taxon>
    </lineage>
</organism>
<feature type="transmembrane region" description="Helical" evidence="1">
    <location>
        <begin position="51"/>
        <end position="76"/>
    </location>
</feature>
<evidence type="ECO:0000313" key="2">
    <source>
        <dbReference type="EMBL" id="XBV26844.1"/>
    </source>
</evidence>
<evidence type="ECO:0000256" key="1">
    <source>
        <dbReference type="SAM" id="Phobius"/>
    </source>
</evidence>
<dbReference type="RefSeq" id="WP_350279639.1">
    <property type="nucleotide sequence ID" value="NZ_CP158165.1"/>
</dbReference>
<proteinExistence type="predicted"/>
<keyword evidence="1" id="KW-0472">Membrane</keyword>
<keyword evidence="1" id="KW-0812">Transmembrane</keyword>